<comment type="caution">
    <text evidence="12">The sequence shown here is derived from an EMBL/GenBank/DDBJ whole genome shotgun (WGS) entry which is preliminary data.</text>
</comment>
<feature type="domain" description="Polysaccharide lyase family 8 C-terminal" evidence="10">
    <location>
        <begin position="585"/>
        <end position="652"/>
    </location>
</feature>
<dbReference type="InterPro" id="IPR003159">
    <property type="entry name" value="Lyase_8_central_dom"/>
</dbReference>
<feature type="active site" evidence="7">
    <location>
        <position position="232"/>
    </location>
</feature>
<evidence type="ECO:0000256" key="1">
    <source>
        <dbReference type="ARBA" id="ARBA00001913"/>
    </source>
</evidence>
<evidence type="ECO:0000259" key="11">
    <source>
        <dbReference type="Pfam" id="PF08124"/>
    </source>
</evidence>
<dbReference type="GO" id="GO:0005576">
    <property type="term" value="C:extracellular region"/>
    <property type="evidence" value="ECO:0007669"/>
    <property type="project" value="InterPro"/>
</dbReference>
<feature type="chain" id="PRO_5019278312" evidence="8">
    <location>
        <begin position="27"/>
        <end position="696"/>
    </location>
</feature>
<dbReference type="InterPro" id="IPR012970">
    <property type="entry name" value="Lyase_8_alpha_N"/>
</dbReference>
<dbReference type="Pfam" id="PF08124">
    <property type="entry name" value="Lyase_8_N"/>
    <property type="match status" value="1"/>
</dbReference>
<dbReference type="GO" id="GO:0005975">
    <property type="term" value="P:carbohydrate metabolic process"/>
    <property type="evidence" value="ECO:0007669"/>
    <property type="project" value="InterPro"/>
</dbReference>
<feature type="active site" evidence="7">
    <location>
        <position position="286"/>
    </location>
</feature>
<dbReference type="Proteomes" id="UP000283387">
    <property type="component" value="Unassembled WGS sequence"/>
</dbReference>
<dbReference type="GO" id="GO:0016837">
    <property type="term" value="F:carbon-oxygen lyase activity, acting on polysaccharides"/>
    <property type="evidence" value="ECO:0007669"/>
    <property type="project" value="UniProtKB-ARBA"/>
</dbReference>
<evidence type="ECO:0000259" key="9">
    <source>
        <dbReference type="Pfam" id="PF02278"/>
    </source>
</evidence>
<feature type="domain" description="Polysaccharide lyase 8 N-terminal alpha-helical" evidence="11">
    <location>
        <begin position="55"/>
        <end position="289"/>
    </location>
</feature>
<evidence type="ECO:0000256" key="7">
    <source>
        <dbReference type="PIRSR" id="PIRSR638970-1"/>
    </source>
</evidence>
<proteinExistence type="inferred from homology"/>
<feature type="signal peptide" evidence="8">
    <location>
        <begin position="1"/>
        <end position="26"/>
    </location>
</feature>
<dbReference type="InterPro" id="IPR008929">
    <property type="entry name" value="Chondroitin_lyas"/>
</dbReference>
<dbReference type="PROSITE" id="PS51257">
    <property type="entry name" value="PROKAR_LIPOPROTEIN"/>
    <property type="match status" value="1"/>
</dbReference>
<protein>
    <submittedName>
        <fullName evidence="12">Chondroitin AC lyase</fullName>
    </submittedName>
</protein>
<evidence type="ECO:0000259" key="10">
    <source>
        <dbReference type="Pfam" id="PF02884"/>
    </source>
</evidence>
<dbReference type="Pfam" id="PF02278">
    <property type="entry name" value="Lyase_8"/>
    <property type="match status" value="1"/>
</dbReference>
<dbReference type="PANTHER" id="PTHR38481">
    <property type="entry name" value="HYALURONATE LYASE"/>
    <property type="match status" value="1"/>
</dbReference>
<dbReference type="PANTHER" id="PTHR38481:SF1">
    <property type="entry name" value="HYALURONATE LYASE"/>
    <property type="match status" value="1"/>
</dbReference>
<feature type="active site" evidence="7">
    <location>
        <position position="223"/>
    </location>
</feature>
<dbReference type="EMBL" id="RAPN01000002">
    <property type="protein sequence ID" value="RKD88290.1"/>
    <property type="molecule type" value="Genomic_DNA"/>
</dbReference>
<dbReference type="SUPFAM" id="SSF49863">
    <property type="entry name" value="Hyaluronate lyase-like, C-terminal domain"/>
    <property type="match status" value="1"/>
</dbReference>
<dbReference type="InterPro" id="IPR014718">
    <property type="entry name" value="GH-type_carb-bd"/>
</dbReference>
<keyword evidence="13" id="KW-1185">Reference proteome</keyword>
<evidence type="ECO:0000256" key="5">
    <source>
        <dbReference type="ARBA" id="ARBA00022837"/>
    </source>
</evidence>
<comment type="similarity">
    <text evidence="2">Belongs to the polysaccharide lyase 8 family.</text>
</comment>
<evidence type="ECO:0000256" key="8">
    <source>
        <dbReference type="SAM" id="SignalP"/>
    </source>
</evidence>
<dbReference type="Gene3D" id="1.50.10.100">
    <property type="entry name" value="Chondroitin AC/alginate lyase"/>
    <property type="match status" value="1"/>
</dbReference>
<dbReference type="Pfam" id="PF02884">
    <property type="entry name" value="Lyase_8_C"/>
    <property type="match status" value="1"/>
</dbReference>
<evidence type="ECO:0000256" key="3">
    <source>
        <dbReference type="ARBA" id="ARBA00011245"/>
    </source>
</evidence>
<dbReference type="GO" id="GO:0030246">
    <property type="term" value="F:carbohydrate binding"/>
    <property type="evidence" value="ECO:0007669"/>
    <property type="project" value="InterPro"/>
</dbReference>
<keyword evidence="6 12" id="KW-0456">Lyase</keyword>
<dbReference type="OrthoDB" id="6394136at2"/>
<dbReference type="SUPFAM" id="SSF74650">
    <property type="entry name" value="Galactose mutarotase-like"/>
    <property type="match status" value="1"/>
</dbReference>
<keyword evidence="4 8" id="KW-0732">Signal</keyword>
<name>A0A419VZ00_9BACT</name>
<dbReference type="SUPFAM" id="SSF48230">
    <property type="entry name" value="Chondroitin AC/alginate lyase"/>
    <property type="match status" value="1"/>
</dbReference>
<evidence type="ECO:0000256" key="4">
    <source>
        <dbReference type="ARBA" id="ARBA00022729"/>
    </source>
</evidence>
<comment type="cofactor">
    <cofactor evidence="1">
        <name>Ca(2+)</name>
        <dbReference type="ChEBI" id="CHEBI:29108"/>
    </cofactor>
</comment>
<organism evidence="12 13">
    <name type="scientific">Mangrovibacterium diazotrophicum</name>
    <dbReference type="NCBI Taxonomy" id="1261403"/>
    <lineage>
        <taxon>Bacteria</taxon>
        <taxon>Pseudomonadati</taxon>
        <taxon>Bacteroidota</taxon>
        <taxon>Bacteroidia</taxon>
        <taxon>Marinilabiliales</taxon>
        <taxon>Prolixibacteraceae</taxon>
        <taxon>Mangrovibacterium</taxon>
    </lineage>
</organism>
<dbReference type="Gene3D" id="2.60.220.10">
    <property type="entry name" value="Polysaccharide lyase family 8-like, C-terminal"/>
    <property type="match status" value="1"/>
</dbReference>
<dbReference type="Gene3D" id="2.70.98.10">
    <property type="match status" value="1"/>
</dbReference>
<dbReference type="AlphaFoldDB" id="A0A419VZ00"/>
<keyword evidence="5" id="KW-0106">Calcium</keyword>
<dbReference type="InterPro" id="IPR011071">
    <property type="entry name" value="Lyase_8-like_C"/>
</dbReference>
<gene>
    <name evidence="12" type="ORF">BC643_3435</name>
</gene>
<evidence type="ECO:0000313" key="13">
    <source>
        <dbReference type="Proteomes" id="UP000283387"/>
    </source>
</evidence>
<evidence type="ECO:0000313" key="12">
    <source>
        <dbReference type="EMBL" id="RKD88290.1"/>
    </source>
</evidence>
<evidence type="ECO:0000256" key="2">
    <source>
        <dbReference type="ARBA" id="ARBA00006699"/>
    </source>
</evidence>
<dbReference type="InterPro" id="IPR011013">
    <property type="entry name" value="Gal_mutarotase_sf_dom"/>
</dbReference>
<evidence type="ECO:0000256" key="6">
    <source>
        <dbReference type="ARBA" id="ARBA00023239"/>
    </source>
</evidence>
<feature type="domain" description="Polysaccharide lyase family 8 central" evidence="9">
    <location>
        <begin position="325"/>
        <end position="571"/>
    </location>
</feature>
<accession>A0A419VZ00</accession>
<dbReference type="RefSeq" id="WP_120274460.1">
    <property type="nucleotide sequence ID" value="NZ_RAPN01000002.1"/>
</dbReference>
<sequence length="696" mass="78653">MIKLIRFFLCASISITSLLSCAQSTAEYPDHLYKLHQNIWNELLVQEISANTLSAWLDEMDESGTWSDIDYSSLQRGEWPVADHLRRLQALAIAWQQPASKFYQEDEVRSNILLALDYWLEHDFICPNWWYPQIGVPQLLGPTVLLMEKELTAAQLDKAIEILSRAEIKLTGQNKVWLSGNVLLRALLQRDAETVAKAARAIQEELKVGDGEGIQPDWSFHQHGPQQQFGNYGSAYAVGMVYWMGILDGTPFHFTEDKVAILRNYLLEGIQWVIWKGQIDVSALGRQFFVDYQKKRANEIMGCLEKFAKITGKAWSDEEIPMGIRYFRNSDYLLKREEDYFFSLKMCSDRVAGAESCNSENISGYYMGDGATFLSQSPDEYLNIFPFWDWQKIPGVTAVQDTASLPILTYQGYFLESDFVGGVSNGKRAVAAMDYKRDQVFAKKSWFVLEDQMVCLGAGIQSDREFEMTTGIEQTYLSGEVVVKNQNANMTVKDSVHLENPVWVLHKGAGYFFPQGGSIVLKAGEVHGNWHKVAWQYPSSVMDTSLLCMYFEHGVKPEQASYAYALVPGADVQKLTQMETAPSFRILQNTADAQVVQAADDSWFGAAVYSSENLKLPFGLHVDQACLIMANSNGKQLELSLADPTQKLKGITISCGRSYTCEENEFVRQISPGGFYLDFPQNDRLGDTRTFTLHKN</sequence>
<reference evidence="12 13" key="1">
    <citation type="submission" date="2018-09" db="EMBL/GenBank/DDBJ databases">
        <title>Genomic Encyclopedia of Archaeal and Bacterial Type Strains, Phase II (KMG-II): from individual species to whole genera.</title>
        <authorList>
            <person name="Goeker M."/>
        </authorList>
    </citation>
    <scope>NUCLEOTIDE SEQUENCE [LARGE SCALE GENOMIC DNA]</scope>
    <source>
        <strain evidence="12 13">DSM 27148</strain>
    </source>
</reference>
<comment type="subunit">
    <text evidence="3">Monomer.</text>
</comment>
<dbReference type="CDD" id="cd01083">
    <property type="entry name" value="GAG_Lyase"/>
    <property type="match status" value="1"/>
</dbReference>
<dbReference type="InterPro" id="IPR038970">
    <property type="entry name" value="Lyase_8"/>
</dbReference>
<dbReference type="InterPro" id="IPR004103">
    <property type="entry name" value="Lyase_8_C"/>
</dbReference>